<dbReference type="PANTHER" id="PTHR12147">
    <property type="entry name" value="METALLOPEPTIDASE M28 FAMILY MEMBER"/>
    <property type="match status" value="1"/>
</dbReference>
<feature type="domain" description="Peptidase M28" evidence="1">
    <location>
        <begin position="96"/>
        <end position="298"/>
    </location>
</feature>
<reference evidence="3 4" key="1">
    <citation type="submission" date="2021-05" db="EMBL/GenBank/DDBJ databases">
        <title>A Polyphasic approach of four new species of the genus Ohtaekwangia: Ohtaekwangia histidinii sp. nov., Ohtaekwangia cretensis sp. nov., Ohtaekwangia indiensis sp. nov., Ohtaekwangia reichenbachii sp. nov. from diverse environment.</title>
        <authorList>
            <person name="Octaviana S."/>
        </authorList>
    </citation>
    <scope>NUCLEOTIDE SEQUENCE [LARGE SCALE GENOMIC DNA]</scope>
    <source>
        <strain evidence="3 4">PWU4</strain>
    </source>
</reference>
<gene>
    <name evidence="3" type="ORF">KK083_07830</name>
</gene>
<comment type="caution">
    <text evidence="3">The sequence shown here is derived from an EMBL/GenBank/DDBJ whole genome shotgun (WGS) entry which is preliminary data.</text>
</comment>
<dbReference type="EMBL" id="JAHESF010000006">
    <property type="protein sequence ID" value="MBT1696778.1"/>
    <property type="molecule type" value="Genomic_DNA"/>
</dbReference>
<dbReference type="RefSeq" id="WP_254162214.1">
    <property type="nucleotide sequence ID" value="NZ_JAHESF010000006.1"/>
</dbReference>
<dbReference type="SUPFAM" id="SSF53187">
    <property type="entry name" value="Zn-dependent exopeptidases"/>
    <property type="match status" value="1"/>
</dbReference>
<dbReference type="Gene3D" id="2.30.42.10">
    <property type="match status" value="1"/>
</dbReference>
<organism evidence="3 4">
    <name type="scientific">Chryseosolibacter histidini</name>
    <dbReference type="NCBI Taxonomy" id="2782349"/>
    <lineage>
        <taxon>Bacteria</taxon>
        <taxon>Pseudomonadati</taxon>
        <taxon>Bacteroidota</taxon>
        <taxon>Cytophagia</taxon>
        <taxon>Cytophagales</taxon>
        <taxon>Chryseotaleaceae</taxon>
        <taxon>Chryseosolibacter</taxon>
    </lineage>
</organism>
<dbReference type="SUPFAM" id="SSF50156">
    <property type="entry name" value="PDZ domain-like"/>
    <property type="match status" value="1"/>
</dbReference>
<sequence length="407" mass="44045">MKPTIHFFLLLTILGYGCQAQEFEAPSITGHIKTLADDSFQGRGTGTAGEKAAADYVMAAFRKLGLQPKGDNGTYLQSFPFRGGAHGEGEAGTAANIVGYLDNKASTTVIIGAHYDHLGTDGQQSSLDANPQNKIHNGADDNASGVAGVIELARYFTSNGKKERNNFLFLCFSGEELGLLGSKYFADHAPVDLSTINYMINMDMIGRLDPQTKTVTVHGTGTSPVWEPLLKKLETDNLKIKTDSSGTGPSDHTSFYLKNLPVLHFFTGAHSDYHKPSDDWEKINAAGEVEVLKLIANIVNSLDKEPKLTFLKTKSRMQAGRSAFKVTLGIMPSYTGDVEGLKVDGVTEGRPGDKAGMKTGDVIIQLGDHPIKDIQQYMDALGKFEKGQTVPAKVKRDGKVLELEVIF</sequence>
<evidence type="ECO:0000313" key="4">
    <source>
        <dbReference type="Proteomes" id="UP001319200"/>
    </source>
</evidence>
<accession>A0AAP2DK06</accession>
<dbReference type="Gene3D" id="3.40.630.10">
    <property type="entry name" value="Zn peptidases"/>
    <property type="match status" value="1"/>
</dbReference>
<dbReference type="InterPro" id="IPR045175">
    <property type="entry name" value="M28_fam"/>
</dbReference>
<dbReference type="GO" id="GO:0006508">
    <property type="term" value="P:proteolysis"/>
    <property type="evidence" value="ECO:0007669"/>
    <property type="project" value="InterPro"/>
</dbReference>
<dbReference type="InterPro" id="IPR007484">
    <property type="entry name" value="Peptidase_M28"/>
</dbReference>
<evidence type="ECO:0000259" key="1">
    <source>
        <dbReference type="Pfam" id="PF04389"/>
    </source>
</evidence>
<dbReference type="Pfam" id="PF04389">
    <property type="entry name" value="Peptidase_M28"/>
    <property type="match status" value="1"/>
</dbReference>
<dbReference type="InterPro" id="IPR001478">
    <property type="entry name" value="PDZ"/>
</dbReference>
<feature type="domain" description="PDZ" evidence="2">
    <location>
        <begin position="328"/>
        <end position="405"/>
    </location>
</feature>
<dbReference type="GO" id="GO:0008235">
    <property type="term" value="F:metalloexopeptidase activity"/>
    <property type="evidence" value="ECO:0007669"/>
    <property type="project" value="InterPro"/>
</dbReference>
<dbReference type="Proteomes" id="UP001319200">
    <property type="component" value="Unassembled WGS sequence"/>
</dbReference>
<keyword evidence="4" id="KW-1185">Reference proteome</keyword>
<name>A0AAP2DK06_9BACT</name>
<evidence type="ECO:0000259" key="2">
    <source>
        <dbReference type="Pfam" id="PF13180"/>
    </source>
</evidence>
<proteinExistence type="predicted"/>
<evidence type="ECO:0000313" key="3">
    <source>
        <dbReference type="EMBL" id="MBT1696778.1"/>
    </source>
</evidence>
<dbReference type="InterPro" id="IPR036034">
    <property type="entry name" value="PDZ_sf"/>
</dbReference>
<protein>
    <submittedName>
        <fullName evidence="3">M20/M25/M40 family metallo-hydrolase</fullName>
    </submittedName>
</protein>
<dbReference type="AlphaFoldDB" id="A0AAP2DK06"/>
<dbReference type="Pfam" id="PF13180">
    <property type="entry name" value="PDZ_2"/>
    <property type="match status" value="1"/>
</dbReference>
<dbReference type="PROSITE" id="PS51257">
    <property type="entry name" value="PROKAR_LIPOPROTEIN"/>
    <property type="match status" value="1"/>
</dbReference>
<dbReference type="PANTHER" id="PTHR12147:SF26">
    <property type="entry name" value="PEPTIDASE M28 DOMAIN-CONTAINING PROTEIN"/>
    <property type="match status" value="1"/>
</dbReference>